<dbReference type="OrthoDB" id="9776731at2"/>
<dbReference type="EMBL" id="FWXH01000018">
    <property type="protein sequence ID" value="SMC27636.1"/>
    <property type="molecule type" value="Genomic_DNA"/>
</dbReference>
<name>A0A1W1XUR0_9CLOT</name>
<keyword evidence="1 4" id="KW-0378">Hydrolase</keyword>
<accession>A0A1W1XUR0</accession>
<dbReference type="NCBIfam" id="TIGR01891">
    <property type="entry name" value="amidohydrolases"/>
    <property type="match status" value="1"/>
</dbReference>
<dbReference type="GO" id="GO:0019877">
    <property type="term" value="P:diaminopimelate biosynthetic process"/>
    <property type="evidence" value="ECO:0007669"/>
    <property type="project" value="UniProtKB-ARBA"/>
</dbReference>
<keyword evidence="2" id="KW-0479">Metal-binding</keyword>
<reference evidence="4 5" key="1">
    <citation type="submission" date="2017-04" db="EMBL/GenBank/DDBJ databases">
        <authorList>
            <person name="Afonso C.L."/>
            <person name="Miller P.J."/>
            <person name="Scott M.A."/>
            <person name="Spackman E."/>
            <person name="Goraichik I."/>
            <person name="Dimitrov K.M."/>
            <person name="Suarez D.L."/>
            <person name="Swayne D.E."/>
        </authorList>
    </citation>
    <scope>NUCLEOTIDE SEQUENCE [LARGE SCALE GENOMIC DNA]</scope>
    <source>
        <strain evidence="4 5">DSM 12555</strain>
    </source>
</reference>
<dbReference type="SUPFAM" id="SSF55031">
    <property type="entry name" value="Bacterial exopeptidase dimerisation domain"/>
    <property type="match status" value="1"/>
</dbReference>
<evidence type="ECO:0000256" key="1">
    <source>
        <dbReference type="ARBA" id="ARBA00022801"/>
    </source>
</evidence>
<sequence>MPIRQSAYEIEKDITEIRRTIHKNPELAIREFETSKLVAKKLKEFGIEVIENVGKTGVVGILKGNNSGKTVALRADMDALPIQEQNDFEFKSNNDNVMHACGHDAHTAILLGSASILSKMKDSINGTVKFIFQPSEESSLGGAQDMINEGVLENPKVDAVFGLHVDPNLLSGTVGYRPGEFYASGGAFKIDIIGKGGHGALPHRATDAILVASELILSLQTIKSSRIDPLEPFVMTIGTINGGSQANIIANKVTLTGTLRLFSEDISKNIGEMMENIIKAITLSYGATYNFKLQLGGTPLINDIKMIEIVKDSAVKIVGEDFVKLIPKTLLGEDFACYTRVVPSAFVSLGVGFRDKKNYSLHNSKFDIDEKALPIGTALLAQSAVDFLDSN</sequence>
<comment type="cofactor">
    <cofactor evidence="2">
        <name>Mn(2+)</name>
        <dbReference type="ChEBI" id="CHEBI:29035"/>
    </cofactor>
    <text evidence="2">The Mn(2+) ion enhances activity.</text>
</comment>
<feature type="binding site" evidence="2">
    <location>
        <position position="164"/>
    </location>
    <ligand>
        <name>Mn(2+)</name>
        <dbReference type="ChEBI" id="CHEBI:29035"/>
        <label>2</label>
    </ligand>
</feature>
<feature type="binding site" evidence="2">
    <location>
        <position position="362"/>
    </location>
    <ligand>
        <name>Mn(2+)</name>
        <dbReference type="ChEBI" id="CHEBI:29035"/>
        <label>2</label>
    </ligand>
</feature>
<feature type="binding site" evidence="2">
    <location>
        <position position="137"/>
    </location>
    <ligand>
        <name>Mn(2+)</name>
        <dbReference type="ChEBI" id="CHEBI:29035"/>
        <label>2</label>
    </ligand>
</feature>
<keyword evidence="2" id="KW-0464">Manganese</keyword>
<dbReference type="GO" id="GO:0050118">
    <property type="term" value="F:N-acetyldiaminopimelate deacetylase activity"/>
    <property type="evidence" value="ECO:0007669"/>
    <property type="project" value="UniProtKB-ARBA"/>
</dbReference>
<dbReference type="SUPFAM" id="SSF53187">
    <property type="entry name" value="Zn-dependent exopeptidases"/>
    <property type="match status" value="1"/>
</dbReference>
<dbReference type="PANTHER" id="PTHR11014:SF63">
    <property type="entry name" value="METALLOPEPTIDASE, PUTATIVE (AFU_ORTHOLOGUE AFUA_6G09600)-RELATED"/>
    <property type="match status" value="1"/>
</dbReference>
<dbReference type="Gene3D" id="3.30.70.360">
    <property type="match status" value="1"/>
</dbReference>
<dbReference type="InterPro" id="IPR011650">
    <property type="entry name" value="Peptidase_M20_dimer"/>
</dbReference>
<evidence type="ECO:0000259" key="3">
    <source>
        <dbReference type="Pfam" id="PF07687"/>
    </source>
</evidence>
<evidence type="ECO:0000313" key="4">
    <source>
        <dbReference type="EMBL" id="SMC27636.1"/>
    </source>
</evidence>
<protein>
    <submittedName>
        <fullName evidence="4">Amidohydrolase</fullName>
    </submittedName>
</protein>
<feature type="domain" description="Peptidase M20 dimerisation" evidence="3">
    <location>
        <begin position="187"/>
        <end position="282"/>
    </location>
</feature>
<dbReference type="RefSeq" id="WP_084117279.1">
    <property type="nucleotide sequence ID" value="NZ_FWXH01000018.1"/>
</dbReference>
<organism evidence="4 5">
    <name type="scientific">Clostridium acidisoli DSM 12555</name>
    <dbReference type="NCBI Taxonomy" id="1121291"/>
    <lineage>
        <taxon>Bacteria</taxon>
        <taxon>Bacillati</taxon>
        <taxon>Bacillota</taxon>
        <taxon>Clostridia</taxon>
        <taxon>Eubacteriales</taxon>
        <taxon>Clostridiaceae</taxon>
        <taxon>Clostridium</taxon>
    </lineage>
</organism>
<dbReference type="GO" id="GO:0046872">
    <property type="term" value="F:metal ion binding"/>
    <property type="evidence" value="ECO:0007669"/>
    <property type="project" value="UniProtKB-KW"/>
</dbReference>
<gene>
    <name evidence="4" type="ORF">SAMN02745134_03253</name>
</gene>
<proteinExistence type="predicted"/>
<dbReference type="CDD" id="cd03886">
    <property type="entry name" value="M20_Acy1"/>
    <property type="match status" value="1"/>
</dbReference>
<dbReference type="InterPro" id="IPR017439">
    <property type="entry name" value="Amidohydrolase"/>
</dbReference>
<dbReference type="PIRSF" id="PIRSF005962">
    <property type="entry name" value="Pept_M20D_amidohydro"/>
    <property type="match status" value="1"/>
</dbReference>
<evidence type="ECO:0000313" key="5">
    <source>
        <dbReference type="Proteomes" id="UP000192468"/>
    </source>
</evidence>
<feature type="binding site" evidence="2">
    <location>
        <position position="103"/>
    </location>
    <ligand>
        <name>Mn(2+)</name>
        <dbReference type="ChEBI" id="CHEBI:29035"/>
        <label>2</label>
    </ligand>
</feature>
<dbReference type="AlphaFoldDB" id="A0A1W1XUR0"/>
<dbReference type="InterPro" id="IPR002933">
    <property type="entry name" value="Peptidase_M20"/>
</dbReference>
<dbReference type="STRING" id="1121291.SAMN02745134_03253"/>
<evidence type="ECO:0000256" key="2">
    <source>
        <dbReference type="PIRSR" id="PIRSR005962-1"/>
    </source>
</evidence>
<dbReference type="Proteomes" id="UP000192468">
    <property type="component" value="Unassembled WGS sequence"/>
</dbReference>
<feature type="binding site" evidence="2">
    <location>
        <position position="101"/>
    </location>
    <ligand>
        <name>Mn(2+)</name>
        <dbReference type="ChEBI" id="CHEBI:29035"/>
        <label>2</label>
    </ligand>
</feature>
<dbReference type="FunFam" id="3.30.70.360:FF:000001">
    <property type="entry name" value="N-acetyldiaminopimelate deacetylase"/>
    <property type="match status" value="1"/>
</dbReference>
<dbReference type="Gene3D" id="3.40.630.10">
    <property type="entry name" value="Zn peptidases"/>
    <property type="match status" value="1"/>
</dbReference>
<dbReference type="Pfam" id="PF07687">
    <property type="entry name" value="M20_dimer"/>
    <property type="match status" value="1"/>
</dbReference>
<dbReference type="PANTHER" id="PTHR11014">
    <property type="entry name" value="PEPTIDASE M20 FAMILY MEMBER"/>
    <property type="match status" value="1"/>
</dbReference>
<keyword evidence="5" id="KW-1185">Reference proteome</keyword>
<dbReference type="InterPro" id="IPR036264">
    <property type="entry name" value="Bact_exopeptidase_dim_dom"/>
</dbReference>
<dbReference type="Pfam" id="PF01546">
    <property type="entry name" value="Peptidase_M20"/>
    <property type="match status" value="1"/>
</dbReference>